<evidence type="ECO:0000259" key="4">
    <source>
        <dbReference type="Pfam" id="PF13629"/>
    </source>
</evidence>
<dbReference type="EMBL" id="JAMWDU010000003">
    <property type="protein sequence ID" value="MCP8887190.1"/>
    <property type="molecule type" value="Genomic_DNA"/>
</dbReference>
<organism evidence="5 6">
    <name type="scientific">Devosia ureilytica</name>
    <dbReference type="NCBI Taxonomy" id="2952754"/>
    <lineage>
        <taxon>Bacteria</taxon>
        <taxon>Pseudomonadati</taxon>
        <taxon>Pseudomonadota</taxon>
        <taxon>Alphaproteobacteria</taxon>
        <taxon>Hyphomicrobiales</taxon>
        <taxon>Devosiaceae</taxon>
        <taxon>Devosia</taxon>
    </lineage>
</organism>
<feature type="domain" description="Pilus formation protein N-terminal" evidence="4">
    <location>
        <begin position="49"/>
        <end position="115"/>
    </location>
</feature>
<protein>
    <submittedName>
        <fullName evidence="5">Type II and III secretion system protein family protein</fullName>
    </submittedName>
</protein>
<dbReference type="InterPro" id="IPR032789">
    <property type="entry name" value="T2SS-T3SS_pil_N"/>
</dbReference>
<sequence>MRDCRISVPGFAKSILGFAVTVFALISSVATAQAQVVVYDLTTTSVLRINLPQSQSVTVTVSDAVGELVVANPEIADAQPITDQSLYLVGKNLGRTTVSLFNADRRPVGLIEVEVGVDTDDIARSIRSVVPTSNVQVGTVNGRVRLTGEVPDAETLAQVIAVASQYGSDSIINAVAIKGGQQVNLEVRILEATRTAGKELGINWRMGPIALNPDNPNEVIGVNGGPGNTAAMTGQNVFAGDNIGVIRNGAPGSTAAGTGNTFATFITNIISGTVNLDLIINALESKGAVRTLAEPNLTTLSGQEASFLAGGEVPVRLLDADGLGTIEYKDFGVQLKFLPVVLSGDRIQIRLAPEVSELAGLTANGDPIFSTRNLDSTIELRDGQSFAVAGLLQSNNVREQDQVPWIGDIPILGTLFRSSSYQKRETELVVIVTPRLVRPSVPGQVAVSPLDSAQSSNDAEFFLLGQVEVTRELVQKFENGDGIIGPFGHIVDTE</sequence>
<dbReference type="Pfam" id="PF13629">
    <property type="entry name" value="T2SS-T3SS_pil_N"/>
    <property type="match status" value="1"/>
</dbReference>
<evidence type="ECO:0000313" key="6">
    <source>
        <dbReference type="Proteomes" id="UP001060275"/>
    </source>
</evidence>
<dbReference type="GO" id="GO:0015627">
    <property type="term" value="C:type II protein secretion system complex"/>
    <property type="evidence" value="ECO:0007669"/>
    <property type="project" value="TreeGrafter"/>
</dbReference>
<dbReference type="GO" id="GO:0009306">
    <property type="term" value="P:protein secretion"/>
    <property type="evidence" value="ECO:0007669"/>
    <property type="project" value="InterPro"/>
</dbReference>
<comment type="similarity">
    <text evidence="1">Belongs to the bacterial secretin family.</text>
</comment>
<evidence type="ECO:0000256" key="2">
    <source>
        <dbReference type="SAM" id="SignalP"/>
    </source>
</evidence>
<dbReference type="PANTHER" id="PTHR30332">
    <property type="entry name" value="PROBABLE GENERAL SECRETION PATHWAY PROTEIN D"/>
    <property type="match status" value="1"/>
</dbReference>
<dbReference type="RefSeq" id="WP_254674270.1">
    <property type="nucleotide sequence ID" value="NZ_JAMWDU010000003.1"/>
</dbReference>
<dbReference type="InterPro" id="IPR001775">
    <property type="entry name" value="GspD/PilQ"/>
</dbReference>
<gene>
    <name evidence="5" type="ORF">NF348_08745</name>
</gene>
<proteinExistence type="inferred from homology"/>
<evidence type="ECO:0000259" key="3">
    <source>
        <dbReference type="Pfam" id="PF00263"/>
    </source>
</evidence>
<reference evidence="5" key="1">
    <citation type="submission" date="2022-06" db="EMBL/GenBank/DDBJ databases">
        <title>Devosia sp. XJ19-45 genome assembly.</title>
        <authorList>
            <person name="Li B."/>
            <person name="Cai M."/>
            <person name="Nie G."/>
            <person name="Li W."/>
        </authorList>
    </citation>
    <scope>NUCLEOTIDE SEQUENCE</scope>
    <source>
        <strain evidence="5">XJ19-45</strain>
    </source>
</reference>
<dbReference type="Proteomes" id="UP001060275">
    <property type="component" value="Unassembled WGS sequence"/>
</dbReference>
<dbReference type="InterPro" id="IPR004846">
    <property type="entry name" value="T2SS/T3SS_dom"/>
</dbReference>
<evidence type="ECO:0000313" key="5">
    <source>
        <dbReference type="EMBL" id="MCP8887190.1"/>
    </source>
</evidence>
<feature type="domain" description="Type II/III secretion system secretin-like" evidence="3">
    <location>
        <begin position="282"/>
        <end position="438"/>
    </location>
</feature>
<keyword evidence="2" id="KW-0732">Signal</keyword>
<dbReference type="InterPro" id="IPR050810">
    <property type="entry name" value="Bact_Secretion_Sys_Channel"/>
</dbReference>
<feature type="chain" id="PRO_5040429131" evidence="2">
    <location>
        <begin position="35"/>
        <end position="494"/>
    </location>
</feature>
<dbReference type="PRINTS" id="PR00811">
    <property type="entry name" value="BCTERIALGSPD"/>
</dbReference>
<accession>A0A9Q4AP17</accession>
<dbReference type="Pfam" id="PF00263">
    <property type="entry name" value="Secretin"/>
    <property type="match status" value="1"/>
</dbReference>
<dbReference type="AlphaFoldDB" id="A0A9Q4AP17"/>
<feature type="signal peptide" evidence="2">
    <location>
        <begin position="1"/>
        <end position="34"/>
    </location>
</feature>
<evidence type="ECO:0000256" key="1">
    <source>
        <dbReference type="RuleBase" id="RU004003"/>
    </source>
</evidence>
<keyword evidence="6" id="KW-1185">Reference proteome</keyword>
<comment type="caution">
    <text evidence="5">The sequence shown here is derived from an EMBL/GenBank/DDBJ whole genome shotgun (WGS) entry which is preliminary data.</text>
</comment>
<name>A0A9Q4AP17_9HYPH</name>
<dbReference type="PANTHER" id="PTHR30332:SF17">
    <property type="entry name" value="TYPE IV PILIATION SYSTEM PROTEIN DR_0774-RELATED"/>
    <property type="match status" value="1"/>
</dbReference>